<evidence type="ECO:0000259" key="4">
    <source>
        <dbReference type="PROSITE" id="PS50010"/>
    </source>
</evidence>
<dbReference type="Pfam" id="PF13716">
    <property type="entry name" value="CRAL_TRIO_2"/>
    <property type="match status" value="1"/>
</dbReference>
<feature type="domain" description="DH" evidence="4">
    <location>
        <begin position="725"/>
        <end position="812"/>
    </location>
</feature>
<dbReference type="InterPro" id="IPR051336">
    <property type="entry name" value="RhoGEF_Guanine_NuclExch_SF"/>
</dbReference>
<dbReference type="GO" id="GO:0005737">
    <property type="term" value="C:cytoplasm"/>
    <property type="evidence" value="ECO:0007669"/>
    <property type="project" value="TreeGrafter"/>
</dbReference>
<keyword evidence="7" id="KW-1185">Reference proteome</keyword>
<proteinExistence type="predicted"/>
<name>A0A3M7RJP7_BRAPC</name>
<reference evidence="6 7" key="1">
    <citation type="journal article" date="2018" name="Sci. Rep.">
        <title>Genomic signatures of local adaptation to the degree of environmental predictability in rotifers.</title>
        <authorList>
            <person name="Franch-Gras L."/>
            <person name="Hahn C."/>
            <person name="Garcia-Roger E.M."/>
            <person name="Carmona M.J."/>
            <person name="Serra M."/>
            <person name="Gomez A."/>
        </authorList>
    </citation>
    <scope>NUCLEOTIDE SEQUENCE [LARGE SCALE GENOMIC DNA]</scope>
    <source>
        <strain evidence="6">HYR1</strain>
    </source>
</reference>
<evidence type="ECO:0000256" key="1">
    <source>
        <dbReference type="ARBA" id="ARBA00022658"/>
    </source>
</evidence>
<organism evidence="6 7">
    <name type="scientific">Brachionus plicatilis</name>
    <name type="common">Marine rotifer</name>
    <name type="synonym">Brachionus muelleri</name>
    <dbReference type="NCBI Taxonomy" id="10195"/>
    <lineage>
        <taxon>Eukaryota</taxon>
        <taxon>Metazoa</taxon>
        <taxon>Spiralia</taxon>
        <taxon>Gnathifera</taxon>
        <taxon>Rotifera</taxon>
        <taxon>Eurotatoria</taxon>
        <taxon>Monogononta</taxon>
        <taxon>Pseudotrocha</taxon>
        <taxon>Ploima</taxon>
        <taxon>Brachionidae</taxon>
        <taxon>Brachionus</taxon>
    </lineage>
</organism>
<feature type="domain" description="CRAL-TRIO" evidence="5">
    <location>
        <begin position="85"/>
        <end position="195"/>
    </location>
</feature>
<evidence type="ECO:0000313" key="7">
    <source>
        <dbReference type="Proteomes" id="UP000276133"/>
    </source>
</evidence>
<evidence type="ECO:0000256" key="2">
    <source>
        <dbReference type="SAM" id="Coils"/>
    </source>
</evidence>
<dbReference type="CDD" id="cd00170">
    <property type="entry name" value="SEC14"/>
    <property type="match status" value="1"/>
</dbReference>
<gene>
    <name evidence="6" type="ORF">BpHYR1_050224</name>
</gene>
<dbReference type="Proteomes" id="UP000276133">
    <property type="component" value="Unassembled WGS sequence"/>
</dbReference>
<evidence type="ECO:0000256" key="3">
    <source>
        <dbReference type="SAM" id="MobiDB-lite"/>
    </source>
</evidence>
<dbReference type="Gene3D" id="1.20.900.10">
    <property type="entry name" value="Dbl homology (DH) domain"/>
    <property type="match status" value="1"/>
</dbReference>
<dbReference type="InterPro" id="IPR035899">
    <property type="entry name" value="DBL_dom_sf"/>
</dbReference>
<accession>A0A3M7RJP7</accession>
<dbReference type="InterPro" id="IPR001251">
    <property type="entry name" value="CRAL-TRIO_dom"/>
</dbReference>
<sequence>MEWGPRAKIWTPVRISNILSINVISCLLKTPKIPLCCPHAIFSGGCTRNGSLLFTFTDNCNNKEIRVENYRKAIDYFCNIPSESDKQTGFSILIDRRNDKWSSVKNVLILIQDYFPAKLNTIFILRPQSYFQRVLSSILFQEDTLNESANLNNYNQAIKNHQFNIKICKNLDELYESIDKENLTTEFGGTIHYRHQEWIEQRQFIEKLSTNVNECVASLKQFIKFMEETDFPNDVTSTQLLINTQLKERADLLSSVQSTKRFGETVLNLIEKTSKIDMFQNKTEKYSALTPDIRIHYQTVFNLLQLMEESQKTLEMFWNNHFIRLNKCLDLRKFEQQFKDVRINILKINEKLASISDENIQLEEEYDSFIRLLQVLNEQSKSAFEEAFNLYNQGIELLISSKKNIKTQLDDTEKSYIDSGVESSSNDFNSISDLKNFGQNFAALDTNNNSEMVFLKQETSTGYCIDSVEPKCSELKRLIDEFKSSYFKKLNGLKNNKLLVQKISLVKQTLEKGTRLFHDQDLINMSHEKKRKYLNEIEEWLHDYYKMDLSKGETGSEDETVTLSSFDMDASIVAECVRNHETNVGKNFEIACSQLKSLGQMFEKRKEQLNKAFVVSRPVQRVEPQQIFDQSNLMNRIHDTFKREIRRDNKTKSFDTNCAQDISKPKRTLSNADPSQLSGFLKKNPRKFSHGTLKTRKLSNDSSSSSINDNEDDEIIEQKKLDEKKIRHILNELIETERVYVSELKLIIDGYLNTLNDPENQYLVPHFVLLNKDILFGNIQEIYNFHNKIFLKELELSRDSIPKICKLFIECE</sequence>
<dbReference type="InterPro" id="IPR000219">
    <property type="entry name" value="DH_dom"/>
</dbReference>
<dbReference type="AlphaFoldDB" id="A0A3M7RJP7"/>
<dbReference type="SUPFAM" id="SSF52087">
    <property type="entry name" value="CRAL/TRIO domain"/>
    <property type="match status" value="1"/>
</dbReference>
<dbReference type="PROSITE" id="PS50191">
    <property type="entry name" value="CRAL_TRIO"/>
    <property type="match status" value="1"/>
</dbReference>
<protein>
    <submittedName>
        <fullName evidence="6">Guanine nucleotide exchange factor DBS isoform X4</fullName>
    </submittedName>
</protein>
<comment type="caution">
    <text evidence="6">The sequence shown here is derived from an EMBL/GenBank/DDBJ whole genome shotgun (WGS) entry which is preliminary data.</text>
</comment>
<dbReference type="SUPFAM" id="SSF48065">
    <property type="entry name" value="DBL homology domain (DH-domain)"/>
    <property type="match status" value="1"/>
</dbReference>
<dbReference type="Gene3D" id="3.40.525.10">
    <property type="entry name" value="CRAL-TRIO lipid binding domain"/>
    <property type="match status" value="1"/>
</dbReference>
<keyword evidence="1" id="KW-0344">Guanine-nucleotide releasing factor</keyword>
<dbReference type="PANTHER" id="PTHR22826">
    <property type="entry name" value="RHO GUANINE EXCHANGE FACTOR-RELATED"/>
    <property type="match status" value="1"/>
</dbReference>
<dbReference type="OrthoDB" id="10004999at2759"/>
<dbReference type="EMBL" id="REGN01003233">
    <property type="protein sequence ID" value="RNA23699.1"/>
    <property type="molecule type" value="Genomic_DNA"/>
</dbReference>
<dbReference type="PROSITE" id="PS50010">
    <property type="entry name" value="DH_2"/>
    <property type="match status" value="1"/>
</dbReference>
<dbReference type="Pfam" id="PF00621">
    <property type="entry name" value="RhoGEF"/>
    <property type="match status" value="1"/>
</dbReference>
<feature type="coiled-coil region" evidence="2">
    <location>
        <begin position="331"/>
        <end position="379"/>
    </location>
</feature>
<feature type="compositionally biased region" description="Polar residues" evidence="3">
    <location>
        <begin position="668"/>
        <end position="678"/>
    </location>
</feature>
<dbReference type="PANTHER" id="PTHR22826:SF211">
    <property type="entry name" value="LD43457P"/>
    <property type="match status" value="1"/>
</dbReference>
<keyword evidence="2" id="KW-0175">Coiled coil</keyword>
<dbReference type="InterPro" id="IPR036865">
    <property type="entry name" value="CRAL-TRIO_dom_sf"/>
</dbReference>
<evidence type="ECO:0000313" key="6">
    <source>
        <dbReference type="EMBL" id="RNA23699.1"/>
    </source>
</evidence>
<feature type="compositionally biased region" description="Basic residues" evidence="3">
    <location>
        <begin position="683"/>
        <end position="697"/>
    </location>
</feature>
<dbReference type="GO" id="GO:0005085">
    <property type="term" value="F:guanyl-nucleotide exchange factor activity"/>
    <property type="evidence" value="ECO:0007669"/>
    <property type="project" value="UniProtKB-KW"/>
</dbReference>
<feature type="region of interest" description="Disordered" evidence="3">
    <location>
        <begin position="655"/>
        <end position="711"/>
    </location>
</feature>
<evidence type="ECO:0000259" key="5">
    <source>
        <dbReference type="PROSITE" id="PS50191"/>
    </source>
</evidence>
<dbReference type="STRING" id="10195.A0A3M7RJP7"/>